<proteinExistence type="predicted"/>
<sequence length="309" mass="33143">MAASHLHGSHHPCPRPLNVNVNLHAPSPQQQSGFSFMNPTHPQVHTPTHDVAMSHSFVGGHFGSLPPREQPADVQMRESMPPPPPQTGQGSNTPSPEAAPMQDPTETDSVAIAEDKRRRNTAASARFLFVAMVLYRIIGVSEHFIARVRARRSFVRRVARITYGPTLSDVGRSSNGLSPPGRLGPAAAGAGMSRNAAAAAGVGSLRARVCENDRACARGRRVGCCLARRSVGVRHVAFWYVRGRSLAVRRRATTIRVPFRTLAAQSYSSTGVAVCRLPNKTIMAGRILIRRLGIAGSTAPSAETSSQES</sequence>
<dbReference type="EMBL" id="JANSHE010004002">
    <property type="protein sequence ID" value="KAJ2982025.1"/>
    <property type="molecule type" value="Genomic_DNA"/>
</dbReference>
<accession>A0ACC1NRR9</accession>
<keyword evidence="2" id="KW-1185">Reference proteome</keyword>
<gene>
    <name evidence="1" type="ORF">NUW54_g10801</name>
</gene>
<organism evidence="1 2">
    <name type="scientific">Trametes sanguinea</name>
    <dbReference type="NCBI Taxonomy" id="158606"/>
    <lineage>
        <taxon>Eukaryota</taxon>
        <taxon>Fungi</taxon>
        <taxon>Dikarya</taxon>
        <taxon>Basidiomycota</taxon>
        <taxon>Agaricomycotina</taxon>
        <taxon>Agaricomycetes</taxon>
        <taxon>Polyporales</taxon>
        <taxon>Polyporaceae</taxon>
        <taxon>Trametes</taxon>
    </lineage>
</organism>
<name>A0ACC1NRR9_9APHY</name>
<dbReference type="Proteomes" id="UP001144978">
    <property type="component" value="Unassembled WGS sequence"/>
</dbReference>
<comment type="caution">
    <text evidence="1">The sequence shown here is derived from an EMBL/GenBank/DDBJ whole genome shotgun (WGS) entry which is preliminary data.</text>
</comment>
<evidence type="ECO:0000313" key="1">
    <source>
        <dbReference type="EMBL" id="KAJ2982025.1"/>
    </source>
</evidence>
<protein>
    <submittedName>
        <fullName evidence="1">Uncharacterized protein</fullName>
    </submittedName>
</protein>
<reference evidence="1" key="1">
    <citation type="submission" date="2022-08" db="EMBL/GenBank/DDBJ databases">
        <title>Genome Sequence of Pycnoporus sanguineus.</title>
        <authorList>
            <person name="Buettner E."/>
        </authorList>
    </citation>
    <scope>NUCLEOTIDE SEQUENCE</scope>
    <source>
        <strain evidence="1">CG-C14</strain>
    </source>
</reference>
<evidence type="ECO:0000313" key="2">
    <source>
        <dbReference type="Proteomes" id="UP001144978"/>
    </source>
</evidence>